<keyword evidence="2" id="KW-1185">Reference proteome</keyword>
<evidence type="ECO:0000313" key="2">
    <source>
        <dbReference type="Proteomes" id="UP001165366"/>
    </source>
</evidence>
<evidence type="ECO:0000313" key="1">
    <source>
        <dbReference type="EMBL" id="MCG2587777.1"/>
    </source>
</evidence>
<sequence>MKKSKTDYPDYGIIDLNERPESYWSLSTEISHILRSIKGTVRRDIAKKMLEQGDLSNLNEFLLKESLNEEEKLA</sequence>
<reference evidence="1" key="2">
    <citation type="submission" date="2024-05" db="EMBL/GenBank/DDBJ databases">
        <title>Rhodohalobacter halophilus gen. nov., sp. nov., a moderately halophilic member of the family Balneolaceae.</title>
        <authorList>
            <person name="Xia J."/>
        </authorList>
    </citation>
    <scope>NUCLEOTIDE SEQUENCE</scope>
    <source>
        <strain evidence="1">WB101</strain>
    </source>
</reference>
<dbReference type="Proteomes" id="UP001165366">
    <property type="component" value="Unassembled WGS sequence"/>
</dbReference>
<gene>
    <name evidence="1" type="ORF">L6773_04325</name>
</gene>
<organism evidence="1 2">
    <name type="scientific">Rhodohalobacter sulfatireducens</name>
    <dbReference type="NCBI Taxonomy" id="2911366"/>
    <lineage>
        <taxon>Bacteria</taxon>
        <taxon>Pseudomonadati</taxon>
        <taxon>Balneolota</taxon>
        <taxon>Balneolia</taxon>
        <taxon>Balneolales</taxon>
        <taxon>Balneolaceae</taxon>
        <taxon>Rhodohalobacter</taxon>
    </lineage>
</organism>
<proteinExistence type="predicted"/>
<dbReference type="RefSeq" id="WP_237852620.1">
    <property type="nucleotide sequence ID" value="NZ_JAKLWS010000003.1"/>
</dbReference>
<dbReference type="EMBL" id="JAKLWS010000003">
    <property type="protein sequence ID" value="MCG2587777.1"/>
    <property type="molecule type" value="Genomic_DNA"/>
</dbReference>
<name>A0ABS9KAA4_9BACT</name>
<reference evidence="1" key="1">
    <citation type="submission" date="2022-01" db="EMBL/GenBank/DDBJ databases">
        <authorList>
            <person name="Wang Y."/>
        </authorList>
    </citation>
    <scope>NUCLEOTIDE SEQUENCE</scope>
    <source>
        <strain evidence="1">WB101</strain>
    </source>
</reference>
<protein>
    <submittedName>
        <fullName evidence="1">Uncharacterized protein</fullName>
    </submittedName>
</protein>
<comment type="caution">
    <text evidence="1">The sequence shown here is derived from an EMBL/GenBank/DDBJ whole genome shotgun (WGS) entry which is preliminary data.</text>
</comment>
<accession>A0ABS9KAA4</accession>